<evidence type="ECO:0000259" key="14">
    <source>
        <dbReference type="Pfam" id="PF04261"/>
    </source>
</evidence>
<keyword evidence="8" id="KW-0456">Lyase</keyword>
<dbReference type="EMBL" id="JBHEZZ010000007">
    <property type="protein sequence ID" value="MFC1402587.1"/>
    <property type="molecule type" value="Genomic_DNA"/>
</dbReference>
<comment type="subcellular location">
    <subcellularLocation>
        <location evidence="1">Cell envelope</location>
    </subcellularLocation>
</comment>
<evidence type="ECO:0000256" key="7">
    <source>
        <dbReference type="ARBA" id="ARBA00023004"/>
    </source>
</evidence>
<name>A0ABV6UMA2_9ACTN</name>
<dbReference type="SUPFAM" id="SSF54909">
    <property type="entry name" value="Dimeric alpha+beta barrel"/>
    <property type="match status" value="1"/>
</dbReference>
<evidence type="ECO:0000256" key="13">
    <source>
        <dbReference type="RuleBase" id="RU365017"/>
    </source>
</evidence>
<dbReference type="InterPro" id="IPR006314">
    <property type="entry name" value="Dyp_peroxidase"/>
</dbReference>
<feature type="domain" description="Dyp-type peroxidase C-terminal" evidence="15">
    <location>
        <begin position="232"/>
        <end position="415"/>
    </location>
</feature>
<evidence type="ECO:0000256" key="12">
    <source>
        <dbReference type="ARBA" id="ARBA00048856"/>
    </source>
</evidence>
<comment type="similarity">
    <text evidence="9 13">Belongs to the DyP-type peroxidase family.</text>
</comment>
<evidence type="ECO:0000256" key="1">
    <source>
        <dbReference type="ARBA" id="ARBA00004196"/>
    </source>
</evidence>
<dbReference type="NCBIfam" id="TIGR01412">
    <property type="entry name" value="tat_substr_1"/>
    <property type="match status" value="1"/>
</dbReference>
<dbReference type="PANTHER" id="PTHR30521:SF4">
    <property type="entry name" value="DEFERROCHELATASE"/>
    <property type="match status" value="1"/>
</dbReference>
<dbReference type="PROSITE" id="PS51318">
    <property type="entry name" value="TAT"/>
    <property type="match status" value="1"/>
</dbReference>
<dbReference type="Pfam" id="PF04261">
    <property type="entry name" value="Dyp_perox_N"/>
    <property type="match status" value="1"/>
</dbReference>
<comment type="caution">
    <text evidence="16">The sequence shown here is derived from an EMBL/GenBank/DDBJ whole genome shotgun (WGS) entry which is preliminary data.</text>
</comment>
<evidence type="ECO:0000256" key="8">
    <source>
        <dbReference type="ARBA" id="ARBA00023239"/>
    </source>
</evidence>
<dbReference type="InterPro" id="IPR048328">
    <property type="entry name" value="Dyp_perox_C"/>
</dbReference>
<keyword evidence="2 13" id="KW-0575">Peroxidase</keyword>
<comment type="function">
    <text evidence="13">Involved in the recovery of exogenous heme iron. Extracts iron from heme while preserving the protoporphyrin ring intact.</text>
</comment>
<dbReference type="RefSeq" id="WP_030253023.1">
    <property type="nucleotide sequence ID" value="NZ_JBHEZZ010000007.1"/>
</dbReference>
<dbReference type="InterPro" id="IPR048327">
    <property type="entry name" value="Dyp_perox_N"/>
</dbReference>
<gene>
    <name evidence="16" type="primary">efeB</name>
    <name evidence="16" type="ORF">ACEZDJ_14970</name>
</gene>
<keyword evidence="17" id="KW-1185">Reference proteome</keyword>
<evidence type="ECO:0000256" key="2">
    <source>
        <dbReference type="ARBA" id="ARBA00022559"/>
    </source>
</evidence>
<dbReference type="InterPro" id="IPR006311">
    <property type="entry name" value="TAT_signal"/>
</dbReference>
<evidence type="ECO:0000256" key="4">
    <source>
        <dbReference type="ARBA" id="ARBA00022723"/>
    </source>
</evidence>
<keyword evidence="5" id="KW-0732">Signal</keyword>
<feature type="domain" description="Dyp-type peroxidase N-terminal" evidence="14">
    <location>
        <begin position="67"/>
        <end position="220"/>
    </location>
</feature>
<evidence type="ECO:0000256" key="3">
    <source>
        <dbReference type="ARBA" id="ARBA00022617"/>
    </source>
</evidence>
<evidence type="ECO:0000259" key="15">
    <source>
        <dbReference type="Pfam" id="PF20628"/>
    </source>
</evidence>
<evidence type="ECO:0000256" key="9">
    <source>
        <dbReference type="ARBA" id="ARBA00025737"/>
    </source>
</evidence>
<evidence type="ECO:0000313" key="17">
    <source>
        <dbReference type="Proteomes" id="UP001592528"/>
    </source>
</evidence>
<dbReference type="Proteomes" id="UP001592528">
    <property type="component" value="Unassembled WGS sequence"/>
</dbReference>
<dbReference type="EC" id="1.11.1.-" evidence="13"/>
<dbReference type="InterPro" id="IPR006313">
    <property type="entry name" value="EfeB/EfeN"/>
</dbReference>
<keyword evidence="3 13" id="KW-0349">Heme</keyword>
<evidence type="ECO:0000256" key="6">
    <source>
        <dbReference type="ARBA" id="ARBA00023002"/>
    </source>
</evidence>
<sequence length="429" mass="45477">MSEKPVTSRRNLLGGALTAAGAVAAGGVGFGIAHATDSPSAGSDATKAKATAAKAASDQVPFFGAHQAGIATPAQDRLAFAAFDITSTDAQAVQVMLGTWAAAAAQMSKGLLIGPVENTPSAPPIDTGEAYGLGAANLTVTVGFGPSFFDDRFGLAKFRPAALADLPTLPGDGSIDPTRSGGDLCVQACADDPTVAFHVIRNFARLARGTAVMKWSQLGFGRTSSTSTEQQTERNLMGFKDGTRNIKAQSTPDLDDYVWVGEETDQSWMKGGSYLVARRIRMLVESWDTDYLTDQENVFGRYKTSGAPLGGKDEFDTPDLTAKDPQGQPVIPLNAHIRLAAPETNNGQKILRRGYSYTDGIDSTTGLLDAGLFFIAYQKDPRKQFVPIQTRLGQQDNLNEYIRHTSSALFAVPPGLTASGDWWGKSLFG</sequence>
<dbReference type="PROSITE" id="PS51404">
    <property type="entry name" value="DYP_PEROXIDASE"/>
    <property type="match status" value="1"/>
</dbReference>
<keyword evidence="4 13" id="KW-0479">Metal-binding</keyword>
<comment type="cofactor">
    <cofactor evidence="13">
        <name>heme b</name>
        <dbReference type="ChEBI" id="CHEBI:60344"/>
    </cofactor>
    <text evidence="13">Binds 1 heme b (iron(II)-protoporphyrin IX) group non-covalently per subunit.</text>
</comment>
<dbReference type="PANTHER" id="PTHR30521">
    <property type="entry name" value="DEFERROCHELATASE/PEROXIDASE"/>
    <property type="match status" value="1"/>
</dbReference>
<evidence type="ECO:0000256" key="10">
    <source>
        <dbReference type="ARBA" id="ARBA00033771"/>
    </source>
</evidence>
<dbReference type="InterPro" id="IPR011008">
    <property type="entry name" value="Dimeric_a/b-barrel"/>
</dbReference>
<dbReference type="NCBIfam" id="TIGR01413">
    <property type="entry name" value="Dyp_perox_fam"/>
    <property type="match status" value="1"/>
</dbReference>
<accession>A0ABV6UMA2</accession>
<reference evidence="16 17" key="1">
    <citation type="submission" date="2024-09" db="EMBL/GenBank/DDBJ databases">
        <authorList>
            <person name="Lee S.D."/>
        </authorList>
    </citation>
    <scope>NUCLEOTIDE SEQUENCE [LARGE SCALE GENOMIC DNA]</scope>
    <source>
        <strain evidence="16 17">N1-5</strain>
    </source>
</reference>
<proteinExistence type="inferred from homology"/>
<organism evidence="16 17">
    <name type="scientific">Streptacidiphilus cavernicola</name>
    <dbReference type="NCBI Taxonomy" id="3342716"/>
    <lineage>
        <taxon>Bacteria</taxon>
        <taxon>Bacillati</taxon>
        <taxon>Actinomycetota</taxon>
        <taxon>Actinomycetes</taxon>
        <taxon>Kitasatosporales</taxon>
        <taxon>Streptomycetaceae</taxon>
        <taxon>Streptacidiphilus</taxon>
    </lineage>
</organism>
<evidence type="ECO:0000256" key="5">
    <source>
        <dbReference type="ARBA" id="ARBA00022729"/>
    </source>
</evidence>
<evidence type="ECO:0000313" key="16">
    <source>
        <dbReference type="EMBL" id="MFC1402587.1"/>
    </source>
</evidence>
<dbReference type="Pfam" id="PF20628">
    <property type="entry name" value="Dyp_perox_C"/>
    <property type="match status" value="1"/>
</dbReference>
<protein>
    <recommendedName>
        <fullName evidence="10 13">Deferrochelatase</fullName>
        <ecNumber evidence="13">1.11.1.-</ecNumber>
    </recommendedName>
    <alternativeName>
        <fullName evidence="11 13">Peroxidase EfeB</fullName>
    </alternativeName>
</protein>
<comment type="catalytic activity">
    <reaction evidence="12">
        <text>heme b + 2 H(+) = protoporphyrin IX + Fe(2+)</text>
        <dbReference type="Rhea" id="RHEA:22584"/>
        <dbReference type="ChEBI" id="CHEBI:15378"/>
        <dbReference type="ChEBI" id="CHEBI:29033"/>
        <dbReference type="ChEBI" id="CHEBI:57306"/>
        <dbReference type="ChEBI" id="CHEBI:60344"/>
        <dbReference type="EC" id="4.98.1.1"/>
    </reaction>
    <physiologicalReaction direction="left-to-right" evidence="12">
        <dbReference type="Rhea" id="RHEA:22585"/>
    </physiologicalReaction>
</comment>
<evidence type="ECO:0000256" key="11">
    <source>
        <dbReference type="ARBA" id="ARBA00033775"/>
    </source>
</evidence>
<keyword evidence="6 13" id="KW-0560">Oxidoreductase</keyword>
<keyword evidence="7 13" id="KW-0408">Iron</keyword>